<comment type="function">
    <text evidence="2">Functions as a ribosomal silencing factor. Interacts with ribosomal protein uL14 (rplN), blocking formation of intersubunit bridge B8. Prevents association of the 30S and 50S ribosomal subunits and the formation of functional ribosomes, thus repressing translation.</text>
</comment>
<keyword evidence="2" id="KW-0810">Translation regulation</keyword>
<gene>
    <name evidence="2 3" type="primary">rsfS</name>
    <name evidence="3" type="ORF">DBW69_04005</name>
</gene>
<comment type="similarity">
    <text evidence="1 2">Belongs to the Iojap/RsfS family.</text>
</comment>
<accession>A0A368E0W9</accession>
<dbReference type="InterPro" id="IPR004394">
    <property type="entry name" value="Iojap/RsfS/C7orf30"/>
</dbReference>
<dbReference type="PANTHER" id="PTHR21043:SF0">
    <property type="entry name" value="MITOCHONDRIAL ASSEMBLY OF RIBOSOMAL LARGE SUBUNIT PROTEIN 1"/>
    <property type="match status" value="1"/>
</dbReference>
<dbReference type="GO" id="GO:0090071">
    <property type="term" value="P:negative regulation of ribosome biogenesis"/>
    <property type="evidence" value="ECO:0007669"/>
    <property type="project" value="UniProtKB-UniRule"/>
</dbReference>
<comment type="caution">
    <text evidence="3">The sequence shown here is derived from an EMBL/GenBank/DDBJ whole genome shotgun (WGS) entry which is preliminary data.</text>
</comment>
<protein>
    <recommendedName>
        <fullName evidence="2">Ribosomal silencing factor RsfS</fullName>
    </recommendedName>
</protein>
<organism evidence="3 4">
    <name type="scientific">PS1 clade bacterium</name>
    <dbReference type="NCBI Taxonomy" id="2175152"/>
    <lineage>
        <taxon>Bacteria</taxon>
        <taxon>Pseudomonadati</taxon>
        <taxon>Pseudomonadota</taxon>
        <taxon>Alphaproteobacteria</taxon>
        <taxon>PS1 clade</taxon>
    </lineage>
</organism>
<dbReference type="GO" id="GO:0005737">
    <property type="term" value="C:cytoplasm"/>
    <property type="evidence" value="ECO:0007669"/>
    <property type="project" value="UniProtKB-SubCell"/>
</dbReference>
<proteinExistence type="inferred from homology"/>
<comment type="subunit">
    <text evidence="2">Interacts with ribosomal protein uL14 (rplN).</text>
</comment>
<evidence type="ECO:0000313" key="4">
    <source>
        <dbReference type="Proteomes" id="UP000252132"/>
    </source>
</evidence>
<reference evidence="3 4" key="1">
    <citation type="journal article" date="2018" name="Microbiome">
        <title>Fine metagenomic profile of the Mediterranean stratified and mixed water columns revealed by assembly and recruitment.</title>
        <authorList>
            <person name="Haro-Moreno J.M."/>
            <person name="Lopez-Perez M."/>
            <person name="De La Torre J.R."/>
            <person name="Picazo A."/>
            <person name="Camacho A."/>
            <person name="Rodriguez-Valera F."/>
        </authorList>
    </citation>
    <scope>NUCLEOTIDE SEQUENCE [LARGE SCALE GENOMIC DNA]</scope>
    <source>
        <strain evidence="3">MED-G55</strain>
    </source>
</reference>
<dbReference type="NCBIfam" id="TIGR00090">
    <property type="entry name" value="rsfS_iojap_ybeB"/>
    <property type="match status" value="1"/>
</dbReference>
<evidence type="ECO:0000256" key="2">
    <source>
        <dbReference type="HAMAP-Rule" id="MF_01477"/>
    </source>
</evidence>
<evidence type="ECO:0000256" key="1">
    <source>
        <dbReference type="ARBA" id="ARBA00010574"/>
    </source>
</evidence>
<comment type="subcellular location">
    <subcellularLocation>
        <location evidence="2">Cytoplasm</location>
    </subcellularLocation>
</comment>
<sequence length="121" mass="13640">MKRLLPDDESSLIHNILQSLDDDQAQEILTIDLRGKTAFADYMVVASGRSQRHVGAVADHLLRSLKGRGLKNIQVEGLPNCDWVLVDAGDVVVHIFRPEVRDFYNLEKMWDVDIPNETAVT</sequence>
<dbReference type="InterPro" id="IPR043519">
    <property type="entry name" value="NT_sf"/>
</dbReference>
<dbReference type="EMBL" id="QOQF01000011">
    <property type="protein sequence ID" value="RCL77193.1"/>
    <property type="molecule type" value="Genomic_DNA"/>
</dbReference>
<keyword evidence="2" id="KW-0963">Cytoplasm</keyword>
<dbReference type="HAMAP" id="MF_01477">
    <property type="entry name" value="Iojap_RsfS"/>
    <property type="match status" value="1"/>
</dbReference>
<dbReference type="AlphaFoldDB" id="A0A368E0W9"/>
<dbReference type="Proteomes" id="UP000252132">
    <property type="component" value="Unassembled WGS sequence"/>
</dbReference>
<dbReference type="SUPFAM" id="SSF81301">
    <property type="entry name" value="Nucleotidyltransferase"/>
    <property type="match status" value="1"/>
</dbReference>
<dbReference type="PANTHER" id="PTHR21043">
    <property type="entry name" value="IOJAP SUPERFAMILY ORTHOLOG"/>
    <property type="match status" value="1"/>
</dbReference>
<name>A0A368E0W9_9PROT</name>
<dbReference type="GO" id="GO:0017148">
    <property type="term" value="P:negative regulation of translation"/>
    <property type="evidence" value="ECO:0007669"/>
    <property type="project" value="UniProtKB-UniRule"/>
</dbReference>
<dbReference type="Gene3D" id="3.30.460.10">
    <property type="entry name" value="Beta Polymerase, domain 2"/>
    <property type="match status" value="1"/>
</dbReference>
<keyword evidence="2" id="KW-0678">Repressor</keyword>
<dbReference type="GO" id="GO:0043023">
    <property type="term" value="F:ribosomal large subunit binding"/>
    <property type="evidence" value="ECO:0007669"/>
    <property type="project" value="TreeGrafter"/>
</dbReference>
<evidence type="ECO:0000313" key="3">
    <source>
        <dbReference type="EMBL" id="RCL77193.1"/>
    </source>
</evidence>
<dbReference type="GO" id="GO:0042256">
    <property type="term" value="P:cytosolic ribosome assembly"/>
    <property type="evidence" value="ECO:0007669"/>
    <property type="project" value="UniProtKB-UniRule"/>
</dbReference>
<dbReference type="Pfam" id="PF02410">
    <property type="entry name" value="RsfS"/>
    <property type="match status" value="1"/>
</dbReference>